<dbReference type="PANTHER" id="PTHR31226:SF1">
    <property type="entry name" value="TRANSMEMBRANE PROTEIN 117"/>
    <property type="match status" value="1"/>
</dbReference>
<dbReference type="GO" id="GO:0070059">
    <property type="term" value="P:intrinsic apoptotic signaling pathway in response to endoplasmic reticulum stress"/>
    <property type="evidence" value="ECO:0000318"/>
    <property type="project" value="GO_Central"/>
</dbReference>
<feature type="region of interest" description="Disordered" evidence="1">
    <location>
        <begin position="1"/>
        <end position="39"/>
    </location>
</feature>
<feature type="transmembrane region" description="Helical" evidence="2">
    <location>
        <begin position="211"/>
        <end position="229"/>
    </location>
</feature>
<evidence type="ECO:0000313" key="3">
    <source>
        <dbReference type="EMBL" id="EEC05458.1"/>
    </source>
</evidence>
<keyword evidence="5" id="KW-1185">Reference proteome</keyword>
<evidence type="ECO:0000256" key="2">
    <source>
        <dbReference type="SAM" id="Phobius"/>
    </source>
</evidence>
<reference evidence="4" key="2">
    <citation type="submission" date="2020-05" db="UniProtKB">
        <authorList>
            <consortium name="EnsemblMetazoa"/>
        </authorList>
    </citation>
    <scope>IDENTIFICATION</scope>
    <source>
        <strain evidence="4">wikel</strain>
    </source>
</reference>
<dbReference type="PANTHER" id="PTHR31226">
    <property type="entry name" value="TRANSMEMBRANE PROTEIN 117"/>
    <property type="match status" value="1"/>
</dbReference>
<dbReference type="InParanoid" id="B7PFT6"/>
<dbReference type="InterPro" id="IPR029370">
    <property type="entry name" value="TMEM117"/>
</dbReference>
<dbReference type="EnsemblMetazoa" id="ISCW017619-RA">
    <property type="protein sequence ID" value="ISCW017619-PA"/>
    <property type="gene ID" value="ISCW017619"/>
</dbReference>
<dbReference type="HOGENOM" id="CLU_402420_0_0_1"/>
<dbReference type="STRING" id="6945.B7PFT6"/>
<dbReference type="VEuPathDB" id="VectorBase:ISCP_021201"/>
<dbReference type="EMBL" id="ABJB010115639">
    <property type="status" value="NOT_ANNOTATED_CDS"/>
    <property type="molecule type" value="Genomic_DNA"/>
</dbReference>
<reference evidence="3 5" key="1">
    <citation type="submission" date="2008-03" db="EMBL/GenBank/DDBJ databases">
        <title>Annotation of Ixodes scapularis.</title>
        <authorList>
            <consortium name="Ixodes scapularis Genome Project Consortium"/>
            <person name="Caler E."/>
            <person name="Hannick L.I."/>
            <person name="Bidwell S."/>
            <person name="Joardar V."/>
            <person name="Thiagarajan M."/>
            <person name="Amedeo P."/>
            <person name="Galinsky K.J."/>
            <person name="Schobel S."/>
            <person name="Inman J."/>
            <person name="Hostetler J."/>
            <person name="Miller J."/>
            <person name="Hammond M."/>
            <person name="Megy K."/>
            <person name="Lawson D."/>
            <person name="Kodira C."/>
            <person name="Sutton G."/>
            <person name="Meyer J."/>
            <person name="Hill C.A."/>
            <person name="Birren B."/>
            <person name="Nene V."/>
            <person name="Collins F."/>
            <person name="Alarcon-Chaidez F."/>
            <person name="Wikel S."/>
            <person name="Strausberg R."/>
        </authorList>
    </citation>
    <scope>NUCLEOTIDE SEQUENCE [LARGE SCALE GENOMIC DNA]</scope>
    <source>
        <strain evidence="5">Wikel</strain>
        <strain evidence="3">Wikel colony</strain>
    </source>
</reference>
<feature type="transmembrane region" description="Helical" evidence="2">
    <location>
        <begin position="267"/>
        <end position="285"/>
    </location>
</feature>
<evidence type="ECO:0000256" key="1">
    <source>
        <dbReference type="SAM" id="MobiDB-lite"/>
    </source>
</evidence>
<dbReference type="EMBL" id="ABJB011015156">
    <property type="status" value="NOT_ANNOTATED_CDS"/>
    <property type="molecule type" value="Genomic_DNA"/>
</dbReference>
<evidence type="ECO:0000313" key="4">
    <source>
        <dbReference type="EnsemblMetazoa" id="ISCW017619-PA"/>
    </source>
</evidence>
<sequence>MCRMERPPTASDSDGPSNRAGDKGHETKADQAEQDGAWAAATQRAIEHLEAQLGKGSLCSDCGCLTKGLVPASEEGSCSRPTLTDVPSGRLRPVVFTYREDSHLNLHLDDIRYIDESASQGICRRSSLSLCPGHGELSLGSSPASPCSLAGARKASLGPQPRPLLVHMSSADLSLADVPGDSHHFHLEGDTQSVLSLYVQRDFRYFLQHPYARLFVSYFVIFCNFLVFAEDPISHSRTESEIPVFGNVFSFMCTKYPPEWGWRCLKVLLWLVALFWGLVCGKYIIHHFLLRNLCRLKMFREEQGTWMIMLLTMVIFVYMFSLVYNFFLMSAYPEPELFRINALMGITNANFMKFAACGTWLGDFLTAWMVTDMMLQDQLYPSWARSLRAFWQSHGRTRIIVFWSGTVILSTVVISLIVSDYISWDYLNREFVATTELSRAFLASFILVMDLLIVMQDWDFPHFVCDLDIKLPGMHAASFKYRMFQKYVHLPEIVFHITGKWFNYGIIIIVMLLDLNMWKNQIFYYPPDYGQYTGTDNKVRTVASYAVLATGNRTLWTLENRQNVLNPRTNESLMEDDILMNSRYLGYPLSVKGLAFLPSLLGFSMFGVLTYLYGRFPPKTDATAGGRLRRRQASFRSSWKQGARMGPHGHPNARPMARLVVCWDKRCGAVSTHRQPPGSKDDAR</sequence>
<name>B7PFT6_IXOSC</name>
<feature type="compositionally biased region" description="Basic and acidic residues" evidence="1">
    <location>
        <begin position="20"/>
        <end position="31"/>
    </location>
</feature>
<feature type="transmembrane region" description="Helical" evidence="2">
    <location>
        <begin position="306"/>
        <end position="331"/>
    </location>
</feature>
<dbReference type="VEuPathDB" id="VectorBase:ISCI017619"/>
<feature type="transmembrane region" description="Helical" evidence="2">
    <location>
        <begin position="351"/>
        <end position="375"/>
    </location>
</feature>
<dbReference type="OrthoDB" id="419441at2759"/>
<evidence type="ECO:0000313" key="5">
    <source>
        <dbReference type="Proteomes" id="UP000001555"/>
    </source>
</evidence>
<feature type="transmembrane region" description="Helical" evidence="2">
    <location>
        <begin position="501"/>
        <end position="518"/>
    </location>
</feature>
<accession>B7PFT6</accession>
<gene>
    <name evidence="4" type="primary">8052036</name>
    <name evidence="3" type="ORF">IscW_ISCW017619</name>
</gene>
<keyword evidence="2" id="KW-0472">Membrane</keyword>
<proteinExistence type="predicted"/>
<protein>
    <submittedName>
        <fullName evidence="3 4">Transmembrane protein, putative</fullName>
    </submittedName>
</protein>
<feature type="transmembrane region" description="Helical" evidence="2">
    <location>
        <begin position="593"/>
        <end position="613"/>
    </location>
</feature>
<dbReference type="AlphaFoldDB" id="B7PFT6"/>
<organism>
    <name type="scientific">Ixodes scapularis</name>
    <name type="common">Black-legged tick</name>
    <name type="synonym">Deer tick</name>
    <dbReference type="NCBI Taxonomy" id="6945"/>
    <lineage>
        <taxon>Eukaryota</taxon>
        <taxon>Metazoa</taxon>
        <taxon>Ecdysozoa</taxon>
        <taxon>Arthropoda</taxon>
        <taxon>Chelicerata</taxon>
        <taxon>Arachnida</taxon>
        <taxon>Acari</taxon>
        <taxon>Parasitiformes</taxon>
        <taxon>Ixodida</taxon>
        <taxon>Ixodoidea</taxon>
        <taxon>Ixodidae</taxon>
        <taxon>Ixodinae</taxon>
        <taxon>Ixodes</taxon>
    </lineage>
</organism>
<keyword evidence="2" id="KW-1133">Transmembrane helix</keyword>
<keyword evidence="2 3" id="KW-0812">Transmembrane</keyword>
<feature type="transmembrane region" description="Helical" evidence="2">
    <location>
        <begin position="437"/>
        <end position="454"/>
    </location>
</feature>
<dbReference type="VEuPathDB" id="VectorBase:ISCW017619"/>
<dbReference type="EMBL" id="DS704057">
    <property type="protein sequence ID" value="EEC05458.1"/>
    <property type="molecule type" value="Genomic_DNA"/>
</dbReference>
<dbReference type="Pfam" id="PF15113">
    <property type="entry name" value="TMEM117"/>
    <property type="match status" value="1"/>
</dbReference>
<dbReference type="PaxDb" id="6945-B7PFT6"/>
<dbReference type="Proteomes" id="UP000001555">
    <property type="component" value="Unassembled WGS sequence"/>
</dbReference>
<feature type="transmembrane region" description="Helical" evidence="2">
    <location>
        <begin position="396"/>
        <end position="417"/>
    </location>
</feature>